<dbReference type="Pfam" id="PF13458">
    <property type="entry name" value="Peripla_BP_6"/>
    <property type="match status" value="1"/>
</dbReference>
<keyword evidence="4" id="KW-0029">Amino-acid transport</keyword>
<reference evidence="7 8" key="1">
    <citation type="submission" date="2016-10" db="EMBL/GenBank/DDBJ databases">
        <authorList>
            <person name="de Groot N.N."/>
        </authorList>
    </citation>
    <scope>NUCLEOTIDE SEQUENCE [LARGE SCALE GENOMIC DNA]</scope>
    <source>
        <strain evidence="7 8">DSM 44468</strain>
    </source>
</reference>
<feature type="chain" id="PRO_5011664672" evidence="5">
    <location>
        <begin position="21"/>
        <end position="424"/>
    </location>
</feature>
<sequence length="424" mass="44556">MTLASRTVRRAAVATMAAFAVTLSACSSLTGGSGGQGAGDGELTLGLLAPLTGAAAADGKAMQNGAELAVDQLNAAGGVKGRKLTLQAIDVKDQTSAAVSSAVTTLTADPNVVAAFTGYASTTNFEIDSFAQAGIPYVLGGNSAQTQEIVAKAPDRYPGIWSIAPSYDGYSTNLPNQLEQWNTDGTFPLRNRKAYLISSDNAYSNQIAGGLKTNLTAKGWQVTGPDTVPFGAVDDWTTQINKIHALDPALVLNLDYQTANAAKFLTQFRQNPTQSLVFEQYAPSVPEFVTLAGASADGVLFNLPIAPVTKTQVTQDMIAKYTQKYGSAPANYAFIVYEAVRMWAQAADKVGDPAQKDKVGPAIGTLDDQGTTLGRIRFDPATHLAVSGDDGVPFINYQIQGGKRVAITPANYAEGSFQKPAWIR</sequence>
<comment type="similarity">
    <text evidence="1">Belongs to the leucine-binding protein family.</text>
</comment>
<evidence type="ECO:0000256" key="4">
    <source>
        <dbReference type="ARBA" id="ARBA00022970"/>
    </source>
</evidence>
<organism evidence="7 8">
    <name type="scientific">Amycolatopsis sacchari</name>
    <dbReference type="NCBI Taxonomy" id="115433"/>
    <lineage>
        <taxon>Bacteria</taxon>
        <taxon>Bacillati</taxon>
        <taxon>Actinomycetota</taxon>
        <taxon>Actinomycetes</taxon>
        <taxon>Pseudonocardiales</taxon>
        <taxon>Pseudonocardiaceae</taxon>
        <taxon>Amycolatopsis</taxon>
    </lineage>
</organism>
<dbReference type="Proteomes" id="UP000199025">
    <property type="component" value="Unassembled WGS sequence"/>
</dbReference>
<dbReference type="OrthoDB" id="7337537at2"/>
<dbReference type="InterPro" id="IPR000709">
    <property type="entry name" value="Leu_Ile_Val-bd"/>
</dbReference>
<evidence type="ECO:0000256" key="3">
    <source>
        <dbReference type="ARBA" id="ARBA00022729"/>
    </source>
</evidence>
<dbReference type="STRING" id="115433.SAMN05421835_12931"/>
<name>A0A1I4BP34_9PSEU</name>
<dbReference type="SUPFAM" id="SSF53822">
    <property type="entry name" value="Periplasmic binding protein-like I"/>
    <property type="match status" value="1"/>
</dbReference>
<keyword evidence="8" id="KW-1185">Reference proteome</keyword>
<evidence type="ECO:0000259" key="6">
    <source>
        <dbReference type="Pfam" id="PF13458"/>
    </source>
</evidence>
<dbReference type="AlphaFoldDB" id="A0A1I4BP34"/>
<feature type="domain" description="Leucine-binding protein" evidence="6">
    <location>
        <begin position="43"/>
        <end position="386"/>
    </location>
</feature>
<keyword evidence="3 5" id="KW-0732">Signal</keyword>
<dbReference type="InterPro" id="IPR028081">
    <property type="entry name" value="Leu-bd"/>
</dbReference>
<dbReference type="InterPro" id="IPR028082">
    <property type="entry name" value="Peripla_BP_I"/>
</dbReference>
<dbReference type="GO" id="GO:0006865">
    <property type="term" value="P:amino acid transport"/>
    <property type="evidence" value="ECO:0007669"/>
    <property type="project" value="UniProtKB-KW"/>
</dbReference>
<dbReference type="RefSeq" id="WP_091515221.1">
    <property type="nucleotide sequence ID" value="NZ_CBDRCA010000057.1"/>
</dbReference>
<dbReference type="PRINTS" id="PR00337">
    <property type="entry name" value="LEUILEVALBP"/>
</dbReference>
<dbReference type="PANTHER" id="PTHR30483">
    <property type="entry name" value="LEUCINE-SPECIFIC-BINDING PROTEIN"/>
    <property type="match status" value="1"/>
</dbReference>
<accession>A0A1I4BP34</accession>
<dbReference type="EMBL" id="FORP01000029">
    <property type="protein sequence ID" value="SFK69621.1"/>
    <property type="molecule type" value="Genomic_DNA"/>
</dbReference>
<protein>
    <submittedName>
        <fullName evidence="7">Branched-chain amino acid transport system substrate-binding protein</fullName>
    </submittedName>
</protein>
<evidence type="ECO:0000256" key="5">
    <source>
        <dbReference type="SAM" id="SignalP"/>
    </source>
</evidence>
<evidence type="ECO:0000256" key="2">
    <source>
        <dbReference type="ARBA" id="ARBA00022448"/>
    </source>
</evidence>
<dbReference type="PROSITE" id="PS51257">
    <property type="entry name" value="PROKAR_LIPOPROTEIN"/>
    <property type="match status" value="1"/>
</dbReference>
<gene>
    <name evidence="7" type="ORF">SAMN05421835_12931</name>
</gene>
<evidence type="ECO:0000256" key="1">
    <source>
        <dbReference type="ARBA" id="ARBA00010062"/>
    </source>
</evidence>
<dbReference type="PANTHER" id="PTHR30483:SF6">
    <property type="entry name" value="PERIPLASMIC BINDING PROTEIN OF ABC TRANSPORTER FOR NATURAL AMINO ACIDS"/>
    <property type="match status" value="1"/>
</dbReference>
<feature type="signal peptide" evidence="5">
    <location>
        <begin position="1"/>
        <end position="20"/>
    </location>
</feature>
<evidence type="ECO:0000313" key="8">
    <source>
        <dbReference type="Proteomes" id="UP000199025"/>
    </source>
</evidence>
<dbReference type="Gene3D" id="3.40.50.2300">
    <property type="match status" value="2"/>
</dbReference>
<dbReference type="InterPro" id="IPR051010">
    <property type="entry name" value="BCAA_transport"/>
</dbReference>
<keyword evidence="2" id="KW-0813">Transport</keyword>
<proteinExistence type="inferred from homology"/>
<evidence type="ECO:0000313" key="7">
    <source>
        <dbReference type="EMBL" id="SFK69621.1"/>
    </source>
</evidence>